<evidence type="ECO:0000256" key="1">
    <source>
        <dbReference type="ARBA" id="ARBA00004496"/>
    </source>
</evidence>
<feature type="region of interest" description="Disordered" evidence="8">
    <location>
        <begin position="1"/>
        <end position="27"/>
    </location>
</feature>
<dbReference type="PANTHER" id="PTHR12983:SF9">
    <property type="entry name" value="E3 UBIQUITIN-PROTEIN LIGASE RNF10"/>
    <property type="match status" value="1"/>
</dbReference>
<organism evidence="10 11">
    <name type="scientific">Serendipita indica (strain DSM 11827)</name>
    <name type="common">Root endophyte fungus</name>
    <name type="synonym">Piriformospora indica</name>
    <dbReference type="NCBI Taxonomy" id="1109443"/>
    <lineage>
        <taxon>Eukaryota</taxon>
        <taxon>Fungi</taxon>
        <taxon>Dikarya</taxon>
        <taxon>Basidiomycota</taxon>
        <taxon>Agaricomycotina</taxon>
        <taxon>Agaricomycetes</taxon>
        <taxon>Sebacinales</taxon>
        <taxon>Serendipitaceae</taxon>
        <taxon>Serendipita</taxon>
    </lineage>
</organism>
<feature type="region of interest" description="Disordered" evidence="8">
    <location>
        <begin position="584"/>
        <end position="645"/>
    </location>
</feature>
<dbReference type="PROSITE" id="PS00518">
    <property type="entry name" value="ZF_RING_1"/>
    <property type="match status" value="1"/>
</dbReference>
<dbReference type="FunCoup" id="G4T8Y8">
    <property type="interactions" value="283"/>
</dbReference>
<dbReference type="Gene3D" id="3.30.40.10">
    <property type="entry name" value="Zinc/RING finger domain, C3HC4 (zinc finger)"/>
    <property type="match status" value="1"/>
</dbReference>
<dbReference type="GO" id="GO:0005737">
    <property type="term" value="C:cytoplasm"/>
    <property type="evidence" value="ECO:0007669"/>
    <property type="project" value="UniProtKB-SubCell"/>
</dbReference>
<proteinExistence type="predicted"/>
<dbReference type="CDD" id="cd16536">
    <property type="entry name" value="RING-HC_RNF10"/>
    <property type="match status" value="1"/>
</dbReference>
<keyword evidence="7" id="KW-0175">Coiled coil</keyword>
<dbReference type="InterPro" id="IPR017907">
    <property type="entry name" value="Znf_RING_CS"/>
</dbReference>
<dbReference type="Pfam" id="PF00097">
    <property type="entry name" value="zf-C3HC4"/>
    <property type="match status" value="1"/>
</dbReference>
<comment type="caution">
    <text evidence="10">The sequence shown here is derived from an EMBL/GenBank/DDBJ whole genome shotgun (WGS) entry which is preliminary data.</text>
</comment>
<evidence type="ECO:0000256" key="2">
    <source>
        <dbReference type="ARBA" id="ARBA00022490"/>
    </source>
</evidence>
<evidence type="ECO:0000313" key="11">
    <source>
        <dbReference type="Proteomes" id="UP000007148"/>
    </source>
</evidence>
<evidence type="ECO:0000313" key="10">
    <source>
        <dbReference type="EMBL" id="CCA67768.1"/>
    </source>
</evidence>
<evidence type="ECO:0000256" key="3">
    <source>
        <dbReference type="ARBA" id="ARBA00022723"/>
    </source>
</evidence>
<dbReference type="OMA" id="PRWKKCP"/>
<evidence type="ECO:0000256" key="6">
    <source>
        <dbReference type="PROSITE-ProRule" id="PRU00175"/>
    </source>
</evidence>
<evidence type="ECO:0000256" key="7">
    <source>
        <dbReference type="SAM" id="Coils"/>
    </source>
</evidence>
<dbReference type="SUPFAM" id="SSF57850">
    <property type="entry name" value="RING/U-box"/>
    <property type="match status" value="1"/>
</dbReference>
<dbReference type="GO" id="GO:0045944">
    <property type="term" value="P:positive regulation of transcription by RNA polymerase II"/>
    <property type="evidence" value="ECO:0007669"/>
    <property type="project" value="TreeGrafter"/>
</dbReference>
<comment type="subcellular location">
    <subcellularLocation>
        <location evidence="1">Cytoplasm</location>
    </subcellularLocation>
</comment>
<dbReference type="SMART" id="SM00184">
    <property type="entry name" value="RING"/>
    <property type="match status" value="1"/>
</dbReference>
<dbReference type="PANTHER" id="PTHR12983">
    <property type="entry name" value="RING FINGER 10 FAMILY MEMBER"/>
    <property type="match status" value="1"/>
</dbReference>
<dbReference type="InParanoid" id="G4T8Y8"/>
<dbReference type="OrthoDB" id="302966at2759"/>
<keyword evidence="5" id="KW-0862">Zinc</keyword>
<reference evidence="10 11" key="1">
    <citation type="journal article" date="2011" name="PLoS Pathog.">
        <title>Endophytic Life Strategies Decoded by Genome and Transcriptome Analyses of the Mutualistic Root Symbiont Piriformospora indica.</title>
        <authorList>
            <person name="Zuccaro A."/>
            <person name="Lahrmann U."/>
            <person name="Guldener U."/>
            <person name="Langen G."/>
            <person name="Pfiffi S."/>
            <person name="Biedenkopf D."/>
            <person name="Wong P."/>
            <person name="Samans B."/>
            <person name="Grimm C."/>
            <person name="Basiewicz M."/>
            <person name="Murat C."/>
            <person name="Martin F."/>
            <person name="Kogel K.H."/>
        </authorList>
    </citation>
    <scope>NUCLEOTIDE SEQUENCE [LARGE SCALE GENOMIC DNA]</scope>
    <source>
        <strain evidence="10 11">DSM 11827</strain>
    </source>
</reference>
<evidence type="ECO:0000256" key="8">
    <source>
        <dbReference type="SAM" id="MobiDB-lite"/>
    </source>
</evidence>
<feature type="domain" description="RING-type" evidence="9">
    <location>
        <begin position="115"/>
        <end position="157"/>
    </location>
</feature>
<feature type="compositionally biased region" description="Basic and acidic residues" evidence="8">
    <location>
        <begin position="596"/>
        <end position="614"/>
    </location>
</feature>
<dbReference type="PROSITE" id="PS50089">
    <property type="entry name" value="ZF_RING_2"/>
    <property type="match status" value="1"/>
</dbReference>
<dbReference type="InterPro" id="IPR001841">
    <property type="entry name" value="Znf_RING"/>
</dbReference>
<keyword evidence="4 6" id="KW-0863">Zinc-finger</keyword>
<keyword evidence="11" id="KW-1185">Reference proteome</keyword>
<keyword evidence="2" id="KW-0963">Cytoplasm</keyword>
<gene>
    <name evidence="10" type="ORF">PIIN_01592</name>
</gene>
<evidence type="ECO:0000259" key="9">
    <source>
        <dbReference type="PROSITE" id="PS50089"/>
    </source>
</evidence>
<dbReference type="EMBL" id="CAFZ01000019">
    <property type="protein sequence ID" value="CCA67768.1"/>
    <property type="molecule type" value="Genomic_DNA"/>
</dbReference>
<dbReference type="GO" id="GO:0000976">
    <property type="term" value="F:transcription cis-regulatory region binding"/>
    <property type="evidence" value="ECO:0007669"/>
    <property type="project" value="TreeGrafter"/>
</dbReference>
<dbReference type="HOGENOM" id="CLU_011811_1_1_1"/>
<feature type="region of interest" description="Disordered" evidence="8">
    <location>
        <begin position="516"/>
        <end position="553"/>
    </location>
</feature>
<sequence length="645" mass="72576">MAAVRPKPGTRPSKRPKLNTGGDESNLQDLVNFQLPPRRQHFSGPRRSRKTTVSSLWTRERFVNSAYRFILKPSVTADYTVHFVDPDIYFQWGDIAQILVPYSSSSNVDEGNSTCPICLGTPIAPRMTKCGHVYCYSCALHYLQTGEHGSWHRCPICFDTISESSLKPVKWFYEAEADATGDSTLKLRLMERPQITTLALPQSDTWPSDLVPPHQVAFHFLPDIYTFARFMIPTPESLRKDLEDEVENLKIDRDDKLGYGDSIGASFVEGAIAKVRSLIEEAKQLDVPAMQEAITAAKRGVERIQAQREMRENVAKFADFSIADPRPTDWSVQQEQGPPVMRESSAIPTKQLKTRKNVNPPPPSTSTYYFYQAASGSLTFLHPLDIRILLSHFGSYANFPQNIEVKVEAQNEGTVDEDLRKRCRYLAHLPEATDVTFVEVDLECVVGKEALVAFEGALKSRRARRKEKERKDDRAKIRAEEREKEKLAEDYWVLKYSATRTQTAMQREEEELRAFLRSENSSDETPVQQPVSGAWGQRSFASTLSGPATDSPDDLTPHGMMAYWALSNRRALIHTLMVVTPLAASRNRQPASSPGDESRDWTMDVAWKELEEARNAAVGGGSRKKKAPKLILSLNGGGAPPSRRR</sequence>
<dbReference type="InterPro" id="IPR039739">
    <property type="entry name" value="MAG2/RNF10"/>
</dbReference>
<keyword evidence="3" id="KW-0479">Metal-binding</keyword>
<protein>
    <submittedName>
        <fullName evidence="10">Related to human transcription regulator Staf-5</fullName>
    </submittedName>
</protein>
<feature type="compositionally biased region" description="Polar residues" evidence="8">
    <location>
        <begin position="539"/>
        <end position="548"/>
    </location>
</feature>
<dbReference type="InterPro" id="IPR013083">
    <property type="entry name" value="Znf_RING/FYVE/PHD"/>
</dbReference>
<name>G4T8Y8_SERID</name>
<dbReference type="Proteomes" id="UP000007148">
    <property type="component" value="Unassembled WGS sequence"/>
</dbReference>
<accession>G4T8Y8</accession>
<dbReference type="eggNOG" id="KOG2164">
    <property type="taxonomic scope" value="Eukaryota"/>
</dbReference>
<dbReference type="GO" id="GO:0008270">
    <property type="term" value="F:zinc ion binding"/>
    <property type="evidence" value="ECO:0007669"/>
    <property type="project" value="UniProtKB-KW"/>
</dbReference>
<feature type="coiled-coil region" evidence="7">
    <location>
        <begin position="463"/>
        <end position="490"/>
    </location>
</feature>
<dbReference type="InterPro" id="IPR018957">
    <property type="entry name" value="Znf_C3HC4_RING-type"/>
</dbReference>
<evidence type="ECO:0000256" key="4">
    <source>
        <dbReference type="ARBA" id="ARBA00022771"/>
    </source>
</evidence>
<evidence type="ECO:0000256" key="5">
    <source>
        <dbReference type="ARBA" id="ARBA00022833"/>
    </source>
</evidence>
<dbReference type="AlphaFoldDB" id="G4T8Y8"/>
<dbReference type="STRING" id="1109443.G4T8Y8"/>